<keyword evidence="5 8" id="KW-0812">Transmembrane</keyword>
<keyword evidence="11" id="KW-1185">Reference proteome</keyword>
<keyword evidence="7 8" id="KW-0472">Membrane</keyword>
<dbReference type="EMBL" id="CM026423">
    <property type="protein sequence ID" value="KAG0582212.1"/>
    <property type="molecule type" value="Genomic_DNA"/>
</dbReference>
<dbReference type="InterPro" id="IPR006459">
    <property type="entry name" value="CASP/CASPL"/>
</dbReference>
<dbReference type="Proteomes" id="UP000822688">
    <property type="component" value="Chromosome 3"/>
</dbReference>
<dbReference type="InterPro" id="IPR006702">
    <property type="entry name" value="CASP_dom"/>
</dbReference>
<dbReference type="PANTHER" id="PTHR33573:SF50">
    <property type="entry name" value="CASP-LIKE PROTEIN 4A3"/>
    <property type="match status" value="1"/>
</dbReference>
<feature type="transmembrane region" description="Helical" evidence="8">
    <location>
        <begin position="196"/>
        <end position="218"/>
    </location>
</feature>
<comment type="subcellular location">
    <subcellularLocation>
        <location evidence="1 8">Cell membrane</location>
        <topology evidence="1 8">Multi-pass membrane protein</topology>
    </subcellularLocation>
</comment>
<evidence type="ECO:0000256" key="4">
    <source>
        <dbReference type="ARBA" id="ARBA00022475"/>
    </source>
</evidence>
<evidence type="ECO:0000256" key="8">
    <source>
        <dbReference type="RuleBase" id="RU361233"/>
    </source>
</evidence>
<evidence type="ECO:0000256" key="2">
    <source>
        <dbReference type="ARBA" id="ARBA00007651"/>
    </source>
</evidence>
<comment type="caution">
    <text evidence="10">The sequence shown here is derived from an EMBL/GenBank/DDBJ whole genome shotgun (WGS) entry which is preliminary data.</text>
</comment>
<dbReference type="NCBIfam" id="TIGR01569">
    <property type="entry name" value="A_tha_TIGR01569"/>
    <property type="match status" value="1"/>
</dbReference>
<dbReference type="GO" id="GO:0005886">
    <property type="term" value="C:plasma membrane"/>
    <property type="evidence" value="ECO:0007669"/>
    <property type="project" value="UniProtKB-SubCell"/>
</dbReference>
<evidence type="ECO:0000313" key="10">
    <source>
        <dbReference type="EMBL" id="KAG0582212.1"/>
    </source>
</evidence>
<dbReference type="AlphaFoldDB" id="A0A8T0IFS1"/>
<accession>A0A8T0IFS1</accession>
<evidence type="ECO:0000256" key="1">
    <source>
        <dbReference type="ARBA" id="ARBA00004651"/>
    </source>
</evidence>
<comment type="caution">
    <text evidence="8">Lacks conserved residue(s) required for the propagation of feature annotation.</text>
</comment>
<protein>
    <recommendedName>
        <fullName evidence="8">CASP-like protein</fullName>
    </recommendedName>
</protein>
<reference evidence="10" key="1">
    <citation type="submission" date="2020-06" db="EMBL/GenBank/DDBJ databases">
        <title>WGS assembly of Ceratodon purpureus strain R40.</title>
        <authorList>
            <person name="Carey S.B."/>
            <person name="Jenkins J."/>
            <person name="Shu S."/>
            <person name="Lovell J.T."/>
            <person name="Sreedasyam A."/>
            <person name="Maumus F."/>
            <person name="Tiley G.P."/>
            <person name="Fernandez-Pozo N."/>
            <person name="Barry K."/>
            <person name="Chen C."/>
            <person name="Wang M."/>
            <person name="Lipzen A."/>
            <person name="Daum C."/>
            <person name="Saski C.A."/>
            <person name="Payton A.C."/>
            <person name="Mcbreen J.C."/>
            <person name="Conrad R.E."/>
            <person name="Kollar L.M."/>
            <person name="Olsson S."/>
            <person name="Huttunen S."/>
            <person name="Landis J.B."/>
            <person name="Wickett N.J."/>
            <person name="Johnson M.G."/>
            <person name="Rensing S.A."/>
            <person name="Grimwood J."/>
            <person name="Schmutz J."/>
            <person name="Mcdaniel S.F."/>
        </authorList>
    </citation>
    <scope>NUCLEOTIDE SEQUENCE</scope>
    <source>
        <strain evidence="10">R40</strain>
    </source>
</reference>
<dbReference type="PANTHER" id="PTHR33573">
    <property type="entry name" value="CASP-LIKE PROTEIN 4A4"/>
    <property type="match status" value="1"/>
</dbReference>
<name>A0A8T0IFS1_CERPU</name>
<dbReference type="Pfam" id="PF04535">
    <property type="entry name" value="CASP_dom"/>
    <property type="match status" value="1"/>
</dbReference>
<feature type="transmembrane region" description="Helical" evidence="8">
    <location>
        <begin position="56"/>
        <end position="81"/>
    </location>
</feature>
<gene>
    <name evidence="10" type="ORF">KC19_3G043000</name>
</gene>
<evidence type="ECO:0000256" key="6">
    <source>
        <dbReference type="ARBA" id="ARBA00022989"/>
    </source>
</evidence>
<proteinExistence type="inferred from homology"/>
<keyword evidence="4 8" id="KW-1003">Cell membrane</keyword>
<feature type="transmembrane region" description="Helical" evidence="8">
    <location>
        <begin position="107"/>
        <end position="129"/>
    </location>
</feature>
<evidence type="ECO:0000259" key="9">
    <source>
        <dbReference type="Pfam" id="PF04535"/>
    </source>
</evidence>
<evidence type="ECO:0000256" key="5">
    <source>
        <dbReference type="ARBA" id="ARBA00022692"/>
    </source>
</evidence>
<evidence type="ECO:0000313" key="11">
    <source>
        <dbReference type="Proteomes" id="UP000822688"/>
    </source>
</evidence>
<evidence type="ECO:0000256" key="7">
    <source>
        <dbReference type="ARBA" id="ARBA00023136"/>
    </source>
</evidence>
<keyword evidence="6 8" id="KW-1133">Transmembrane helix</keyword>
<evidence type="ECO:0000256" key="3">
    <source>
        <dbReference type="ARBA" id="ARBA00011489"/>
    </source>
</evidence>
<comment type="similarity">
    <text evidence="2 8">Belongs to the Casparian strip membrane proteins (CASP) family.</text>
</comment>
<sequence>MADGGAWQSGVFDNGRNFQHGANDKAPSGDELATVPGVPAAMYNPPAPIGGGKDAAYFPIISIALRCACIVFTVVGFAVIASNEGTDPNYYSDTTLWWKAINSSNMAYLLAIDVIVCAYSVVQLVLSVVNSCTGKPILSGPTTPASSITYVCDQALTYMLMAGCGAGACVSASFKKGESGSYACSDGFTVFCDKNAASVAMSFIAFLCIALSCAMAYLRVYKLAKT</sequence>
<feature type="domain" description="Casparian strip membrane protein" evidence="9">
    <location>
        <begin position="60"/>
        <end position="208"/>
    </location>
</feature>
<organism evidence="10 11">
    <name type="scientific">Ceratodon purpureus</name>
    <name type="common">Fire moss</name>
    <name type="synonym">Dicranum purpureum</name>
    <dbReference type="NCBI Taxonomy" id="3225"/>
    <lineage>
        <taxon>Eukaryota</taxon>
        <taxon>Viridiplantae</taxon>
        <taxon>Streptophyta</taxon>
        <taxon>Embryophyta</taxon>
        <taxon>Bryophyta</taxon>
        <taxon>Bryophytina</taxon>
        <taxon>Bryopsida</taxon>
        <taxon>Dicranidae</taxon>
        <taxon>Pseudoditrichales</taxon>
        <taxon>Ditrichaceae</taxon>
        <taxon>Ceratodon</taxon>
    </lineage>
</organism>
<comment type="subunit">
    <text evidence="3 8">Homodimer and heterodimers.</text>
</comment>